<protein>
    <submittedName>
        <fullName evidence="1">Uncharacterized protein</fullName>
    </submittedName>
</protein>
<sequence>MHSPAGVLKTILILELLRDAGYSVIDNDLINERKMPPLGEGSSTSARMRRDTWTATRAFRTVIAGLAALLPACPGQAQVPAARTADVVIEQCDFDELLRSDLKYVSANRAVPLCVRVREAVGFRLMGSELRQLVEVGMAAQTVLHRRGETVEIQDAVFQTLDIARTRGVVDDRDRFRANANLILAAVLASEGRVTPAVLLAALRNSRRRARILSDDGVLDLAPRLSAAVRAGTPIPR</sequence>
<dbReference type="EMBL" id="SKBM01000032">
    <property type="protein sequence ID" value="TCZ54572.1"/>
    <property type="molecule type" value="Genomic_DNA"/>
</dbReference>
<proteinExistence type="predicted"/>
<accession>A0A4R4D5I1</accession>
<evidence type="ECO:0000313" key="2">
    <source>
        <dbReference type="Proteomes" id="UP000295023"/>
    </source>
</evidence>
<reference evidence="1 2" key="1">
    <citation type="submission" date="2019-03" db="EMBL/GenBank/DDBJ databases">
        <title>Paracraurococcus aquatilis NE82 genome sequence.</title>
        <authorList>
            <person name="Zhao Y."/>
            <person name="Du Z."/>
        </authorList>
    </citation>
    <scope>NUCLEOTIDE SEQUENCE [LARGE SCALE GENOMIC DNA]</scope>
    <source>
        <strain evidence="1 2">NE82</strain>
    </source>
</reference>
<evidence type="ECO:0000313" key="1">
    <source>
        <dbReference type="EMBL" id="TCZ54572.1"/>
    </source>
</evidence>
<name>A0A4R4D5I1_9PROT</name>
<organism evidence="1 2">
    <name type="scientific">Roseicella aquatilis</name>
    <dbReference type="NCBI Taxonomy" id="2527868"/>
    <lineage>
        <taxon>Bacteria</taxon>
        <taxon>Pseudomonadati</taxon>
        <taxon>Pseudomonadota</taxon>
        <taxon>Alphaproteobacteria</taxon>
        <taxon>Acetobacterales</taxon>
        <taxon>Roseomonadaceae</taxon>
        <taxon>Roseicella</taxon>
    </lineage>
</organism>
<keyword evidence="2" id="KW-1185">Reference proteome</keyword>
<gene>
    <name evidence="1" type="ORF">EXY23_23145</name>
</gene>
<dbReference type="Proteomes" id="UP000295023">
    <property type="component" value="Unassembled WGS sequence"/>
</dbReference>
<dbReference type="RefSeq" id="WP_132295469.1">
    <property type="nucleotide sequence ID" value="NZ_SKBM01000032.1"/>
</dbReference>
<dbReference type="AlphaFoldDB" id="A0A4R4D5I1"/>
<comment type="caution">
    <text evidence="1">The sequence shown here is derived from an EMBL/GenBank/DDBJ whole genome shotgun (WGS) entry which is preliminary data.</text>
</comment>